<sequence>MSAAGRNIRERIAGANMALQVTPVYALALPYSLPERHASRCRYVSCLKVQRSRLVRRQRTTMFGETNGNASNVINPCRHVVEQPSTEAICLVTGRT</sequence>
<dbReference type="EMBL" id="BMAW01066857">
    <property type="protein sequence ID" value="GFT56643.1"/>
    <property type="molecule type" value="Genomic_DNA"/>
</dbReference>
<keyword evidence="2" id="KW-1185">Reference proteome</keyword>
<evidence type="ECO:0000313" key="2">
    <source>
        <dbReference type="Proteomes" id="UP000887013"/>
    </source>
</evidence>
<dbReference type="Proteomes" id="UP000887013">
    <property type="component" value="Unassembled WGS sequence"/>
</dbReference>
<name>A0A8X6PA61_NEPPI</name>
<evidence type="ECO:0000313" key="1">
    <source>
        <dbReference type="EMBL" id="GFT56643.1"/>
    </source>
</evidence>
<proteinExistence type="predicted"/>
<reference evidence="1" key="1">
    <citation type="submission" date="2020-08" db="EMBL/GenBank/DDBJ databases">
        <title>Multicomponent nature underlies the extraordinary mechanical properties of spider dragline silk.</title>
        <authorList>
            <person name="Kono N."/>
            <person name="Nakamura H."/>
            <person name="Mori M."/>
            <person name="Yoshida Y."/>
            <person name="Ohtoshi R."/>
            <person name="Malay A.D."/>
            <person name="Moran D.A.P."/>
            <person name="Tomita M."/>
            <person name="Numata K."/>
            <person name="Arakawa K."/>
        </authorList>
    </citation>
    <scope>NUCLEOTIDE SEQUENCE</scope>
</reference>
<gene>
    <name evidence="1" type="ORF">NPIL_331681</name>
</gene>
<protein>
    <submittedName>
        <fullName evidence="1">Uncharacterized protein</fullName>
    </submittedName>
</protein>
<comment type="caution">
    <text evidence="1">The sequence shown here is derived from an EMBL/GenBank/DDBJ whole genome shotgun (WGS) entry which is preliminary data.</text>
</comment>
<accession>A0A8X6PA61</accession>
<dbReference type="AlphaFoldDB" id="A0A8X6PA61"/>
<organism evidence="1 2">
    <name type="scientific">Nephila pilipes</name>
    <name type="common">Giant wood spider</name>
    <name type="synonym">Nephila maculata</name>
    <dbReference type="NCBI Taxonomy" id="299642"/>
    <lineage>
        <taxon>Eukaryota</taxon>
        <taxon>Metazoa</taxon>
        <taxon>Ecdysozoa</taxon>
        <taxon>Arthropoda</taxon>
        <taxon>Chelicerata</taxon>
        <taxon>Arachnida</taxon>
        <taxon>Araneae</taxon>
        <taxon>Araneomorphae</taxon>
        <taxon>Entelegynae</taxon>
        <taxon>Araneoidea</taxon>
        <taxon>Nephilidae</taxon>
        <taxon>Nephila</taxon>
    </lineage>
</organism>